<evidence type="ECO:0000313" key="2">
    <source>
        <dbReference type="EMBL" id="KAG0532230.1"/>
    </source>
</evidence>
<protein>
    <submittedName>
        <fullName evidence="2">Uncharacterized protein</fullName>
    </submittedName>
</protein>
<reference evidence="2" key="1">
    <citation type="journal article" date="2019" name="BMC Genomics">
        <title>A new reference genome for Sorghum bicolor reveals high levels of sequence similarity between sweet and grain genotypes: implications for the genetics of sugar metabolism.</title>
        <authorList>
            <person name="Cooper E.A."/>
            <person name="Brenton Z.W."/>
            <person name="Flinn B.S."/>
            <person name="Jenkins J."/>
            <person name="Shu S."/>
            <person name="Flowers D."/>
            <person name="Luo F."/>
            <person name="Wang Y."/>
            <person name="Xia P."/>
            <person name="Barry K."/>
            <person name="Daum C."/>
            <person name="Lipzen A."/>
            <person name="Yoshinaga Y."/>
            <person name="Schmutz J."/>
            <person name="Saski C."/>
            <person name="Vermerris W."/>
            <person name="Kresovich S."/>
        </authorList>
    </citation>
    <scope>NUCLEOTIDE SEQUENCE</scope>
</reference>
<gene>
    <name evidence="2" type="ORF">BDA96_04G091100</name>
</gene>
<evidence type="ECO:0000256" key="1">
    <source>
        <dbReference type="SAM" id="MobiDB-lite"/>
    </source>
</evidence>
<proteinExistence type="predicted"/>
<dbReference type="Proteomes" id="UP000807115">
    <property type="component" value="Chromosome 4"/>
</dbReference>
<organism evidence="2 3">
    <name type="scientific">Sorghum bicolor</name>
    <name type="common">Sorghum</name>
    <name type="synonym">Sorghum vulgare</name>
    <dbReference type="NCBI Taxonomy" id="4558"/>
    <lineage>
        <taxon>Eukaryota</taxon>
        <taxon>Viridiplantae</taxon>
        <taxon>Streptophyta</taxon>
        <taxon>Embryophyta</taxon>
        <taxon>Tracheophyta</taxon>
        <taxon>Spermatophyta</taxon>
        <taxon>Magnoliopsida</taxon>
        <taxon>Liliopsida</taxon>
        <taxon>Poales</taxon>
        <taxon>Poaceae</taxon>
        <taxon>PACMAD clade</taxon>
        <taxon>Panicoideae</taxon>
        <taxon>Andropogonodae</taxon>
        <taxon>Andropogoneae</taxon>
        <taxon>Sorghinae</taxon>
        <taxon>Sorghum</taxon>
    </lineage>
</organism>
<dbReference type="EMBL" id="CM027683">
    <property type="protein sequence ID" value="KAG0532230.1"/>
    <property type="molecule type" value="Genomic_DNA"/>
</dbReference>
<feature type="compositionally biased region" description="Basic and acidic residues" evidence="1">
    <location>
        <begin position="1"/>
        <end position="20"/>
    </location>
</feature>
<evidence type="ECO:0000313" key="3">
    <source>
        <dbReference type="Proteomes" id="UP000807115"/>
    </source>
</evidence>
<reference evidence="2" key="2">
    <citation type="submission" date="2020-10" db="EMBL/GenBank/DDBJ databases">
        <authorList>
            <person name="Cooper E.A."/>
            <person name="Brenton Z.W."/>
            <person name="Flinn B.S."/>
            <person name="Jenkins J."/>
            <person name="Shu S."/>
            <person name="Flowers D."/>
            <person name="Luo F."/>
            <person name="Wang Y."/>
            <person name="Xia P."/>
            <person name="Barry K."/>
            <person name="Daum C."/>
            <person name="Lipzen A."/>
            <person name="Yoshinaga Y."/>
            <person name="Schmutz J."/>
            <person name="Saski C."/>
            <person name="Vermerris W."/>
            <person name="Kresovich S."/>
        </authorList>
    </citation>
    <scope>NUCLEOTIDE SEQUENCE</scope>
</reference>
<comment type="caution">
    <text evidence="2">The sequence shown here is derived from an EMBL/GenBank/DDBJ whole genome shotgun (WGS) entry which is preliminary data.</text>
</comment>
<name>A0A921R4Z9_SORBI</name>
<dbReference type="AlphaFoldDB" id="A0A921R4Z9"/>
<accession>A0A921R4Z9</accession>
<sequence length="115" mass="13004">MASRLSSERQPCRERRRRDVWASPGAIRAPQEGHLGLRGHSRGLCGRCRGGCALQDHCAEHLHVSGERRRRGRPAPTNSLVSASHPLFSQCVFMCVDRVKFRRYLSFDFSSSVQI</sequence>
<feature type="region of interest" description="Disordered" evidence="1">
    <location>
        <begin position="1"/>
        <end position="25"/>
    </location>
</feature>